<dbReference type="Pfam" id="PF00004">
    <property type="entry name" value="AAA"/>
    <property type="match status" value="1"/>
</dbReference>
<dbReference type="InterPro" id="IPR027417">
    <property type="entry name" value="P-loop_NTPase"/>
</dbReference>
<dbReference type="GO" id="GO:0005743">
    <property type="term" value="C:mitochondrial inner membrane"/>
    <property type="evidence" value="ECO:0007669"/>
    <property type="project" value="UniProtKB-SubCell"/>
</dbReference>
<keyword evidence="6 15" id="KW-0378">Hydrolase</keyword>
<feature type="non-terminal residue" evidence="15">
    <location>
        <position position="499"/>
    </location>
</feature>
<protein>
    <submittedName>
        <fullName evidence="15">P-loop containing nucleoside triphosphate hydrolase protein</fullName>
    </submittedName>
</protein>
<keyword evidence="4 12" id="KW-0547">Nucleotide-binding</keyword>
<dbReference type="GO" id="GO:0016887">
    <property type="term" value="F:ATP hydrolysis activity"/>
    <property type="evidence" value="ECO:0007669"/>
    <property type="project" value="InterPro"/>
</dbReference>
<evidence type="ECO:0000256" key="4">
    <source>
        <dbReference type="ARBA" id="ARBA00022741"/>
    </source>
</evidence>
<keyword evidence="9" id="KW-0496">Mitochondrion</keyword>
<evidence type="ECO:0000256" key="5">
    <source>
        <dbReference type="ARBA" id="ARBA00022792"/>
    </source>
</evidence>
<evidence type="ECO:0000256" key="8">
    <source>
        <dbReference type="ARBA" id="ARBA00022989"/>
    </source>
</evidence>
<keyword evidence="7 12" id="KW-0067">ATP-binding</keyword>
<dbReference type="PROSITE" id="PS00674">
    <property type="entry name" value="AAA"/>
    <property type="match status" value="1"/>
</dbReference>
<dbReference type="InterPro" id="IPR014851">
    <property type="entry name" value="BCS1_N"/>
</dbReference>
<evidence type="ECO:0000313" key="15">
    <source>
        <dbReference type="EMBL" id="PSR88622.1"/>
    </source>
</evidence>
<comment type="catalytic activity">
    <reaction evidence="11">
        <text>ATP + H2O = ADP + phosphate + H(+)</text>
        <dbReference type="Rhea" id="RHEA:13065"/>
        <dbReference type="ChEBI" id="CHEBI:15377"/>
        <dbReference type="ChEBI" id="CHEBI:15378"/>
        <dbReference type="ChEBI" id="CHEBI:30616"/>
        <dbReference type="ChEBI" id="CHEBI:43474"/>
        <dbReference type="ChEBI" id="CHEBI:456216"/>
    </reaction>
    <physiologicalReaction direction="left-to-right" evidence="11">
        <dbReference type="Rhea" id="RHEA:13066"/>
    </physiologicalReaction>
</comment>
<evidence type="ECO:0000256" key="12">
    <source>
        <dbReference type="RuleBase" id="RU003651"/>
    </source>
</evidence>
<dbReference type="InterPro" id="IPR003960">
    <property type="entry name" value="ATPase_AAA_CS"/>
</dbReference>
<dbReference type="OrthoDB" id="10251412at2759"/>
<evidence type="ECO:0000256" key="3">
    <source>
        <dbReference type="ARBA" id="ARBA00022692"/>
    </source>
</evidence>
<dbReference type="Proteomes" id="UP000241462">
    <property type="component" value="Unassembled WGS sequence"/>
</dbReference>
<dbReference type="GO" id="GO:0005524">
    <property type="term" value="F:ATP binding"/>
    <property type="evidence" value="ECO:0007669"/>
    <property type="project" value="UniProtKB-KW"/>
</dbReference>
<keyword evidence="3" id="KW-0812">Transmembrane</keyword>
<gene>
    <name evidence="15" type="ORF">BD289DRAFT_343087</name>
</gene>
<evidence type="ECO:0000256" key="7">
    <source>
        <dbReference type="ARBA" id="ARBA00022840"/>
    </source>
</evidence>
<evidence type="ECO:0000256" key="6">
    <source>
        <dbReference type="ARBA" id="ARBA00022801"/>
    </source>
</evidence>
<evidence type="ECO:0000256" key="10">
    <source>
        <dbReference type="ARBA" id="ARBA00023136"/>
    </source>
</evidence>
<evidence type="ECO:0000256" key="2">
    <source>
        <dbReference type="ARBA" id="ARBA00007448"/>
    </source>
</evidence>
<dbReference type="InterPro" id="IPR003959">
    <property type="entry name" value="ATPase_AAA_core"/>
</dbReference>
<keyword evidence="5" id="KW-0999">Mitochondrion inner membrane</keyword>
<dbReference type="Pfam" id="PF08740">
    <property type="entry name" value="BCS1_N"/>
    <property type="match status" value="1"/>
</dbReference>
<evidence type="ECO:0000256" key="11">
    <source>
        <dbReference type="ARBA" id="ARBA00048778"/>
    </source>
</evidence>
<proteinExistence type="inferred from homology"/>
<dbReference type="InterPro" id="IPR003593">
    <property type="entry name" value="AAA+_ATPase"/>
</dbReference>
<dbReference type="STRING" id="2025994.A0A2T3AA94"/>
<keyword evidence="8" id="KW-1133">Transmembrane helix</keyword>
<dbReference type="EMBL" id="KZ678426">
    <property type="protein sequence ID" value="PSR88622.1"/>
    <property type="molecule type" value="Genomic_DNA"/>
</dbReference>
<dbReference type="Gene3D" id="3.40.50.300">
    <property type="entry name" value="P-loop containing nucleotide triphosphate hydrolases"/>
    <property type="match status" value="1"/>
</dbReference>
<keyword evidence="16" id="KW-1185">Reference proteome</keyword>
<evidence type="ECO:0000313" key="16">
    <source>
        <dbReference type="Proteomes" id="UP000241462"/>
    </source>
</evidence>
<dbReference type="SMART" id="SM00382">
    <property type="entry name" value="AAA"/>
    <property type="match status" value="1"/>
</dbReference>
<dbReference type="Pfam" id="PF25426">
    <property type="entry name" value="AAA_lid_BCS1"/>
    <property type="match status" value="1"/>
</dbReference>
<organism evidence="15 16">
    <name type="scientific">Coniella lustricola</name>
    <dbReference type="NCBI Taxonomy" id="2025994"/>
    <lineage>
        <taxon>Eukaryota</taxon>
        <taxon>Fungi</taxon>
        <taxon>Dikarya</taxon>
        <taxon>Ascomycota</taxon>
        <taxon>Pezizomycotina</taxon>
        <taxon>Sordariomycetes</taxon>
        <taxon>Sordariomycetidae</taxon>
        <taxon>Diaporthales</taxon>
        <taxon>Schizoparmaceae</taxon>
        <taxon>Coniella</taxon>
    </lineage>
</organism>
<dbReference type="SUPFAM" id="SSF52540">
    <property type="entry name" value="P-loop containing nucleoside triphosphate hydrolases"/>
    <property type="match status" value="1"/>
</dbReference>
<evidence type="ECO:0000259" key="13">
    <source>
        <dbReference type="SMART" id="SM00382"/>
    </source>
</evidence>
<dbReference type="InterPro" id="IPR050747">
    <property type="entry name" value="Mitochondrial_chaperone_BCS1"/>
</dbReference>
<evidence type="ECO:0000256" key="9">
    <source>
        <dbReference type="ARBA" id="ARBA00023128"/>
    </source>
</evidence>
<feature type="domain" description="BCS1 N-terminal" evidence="14">
    <location>
        <begin position="51"/>
        <end position="239"/>
    </location>
</feature>
<dbReference type="SMART" id="SM01024">
    <property type="entry name" value="BCS1_N"/>
    <property type="match status" value="1"/>
</dbReference>
<comment type="similarity">
    <text evidence="2">Belongs to the AAA ATPase family. BCS1 subfamily.</text>
</comment>
<dbReference type="InParanoid" id="A0A2T3AA94"/>
<dbReference type="AlphaFoldDB" id="A0A2T3AA94"/>
<accession>A0A2T3AA94</accession>
<comment type="subcellular location">
    <subcellularLocation>
        <location evidence="1">Mitochondrion inner membrane</location>
        <topology evidence="1">Single-pass membrane protein</topology>
    </subcellularLocation>
</comment>
<name>A0A2T3AA94_9PEZI</name>
<sequence>MAQPFHAGGAIASFSLAEHVPYGLASIIHTLTTRWPSLARLDLTHVGSIIAIAGVIPAGWRLIHRAWVETYAWIRHFFIASVVIPGRDSLNRNVVSWVLANVIQPRNNTRFFTARTGATLGRGDALEGKSLKKTHRGIQYLPHFESVWFWHAGQLFILKRSMESFNASMCDPGYDGIGGEDLTLSCLGRSAAPIQAFIKTCREFADQQAQYYVTIYTRDVYGISWQPQSRKPIRLLDTVHFDEDAKKSLLNDIRKYLDPETQKRYRSRSMPYRRGYLFYGPPGTGKSSLSSALAGEFGLDLYQVKLPSVGSDASLEQMFQEIPPHCIVLLEDIDAVWTDRDRDILERDDRTSGSGSGTPSSRCTLSGLLNVLDGVGSQEGRIVIMTTNKPDRLDSALVRPGRVDMKIYLGQISQRSAEQMFLRMFGQVSTVTTAPTVAIASSSPEQDEKKLREMAAEFGRQIPEDTFTPSQLQGFFQTYLDDAAEAAAAAPAWVANELS</sequence>
<evidence type="ECO:0000256" key="1">
    <source>
        <dbReference type="ARBA" id="ARBA00004434"/>
    </source>
</evidence>
<dbReference type="PANTHER" id="PTHR23070">
    <property type="entry name" value="BCS1 AAA-TYPE ATPASE"/>
    <property type="match status" value="1"/>
</dbReference>
<evidence type="ECO:0000259" key="14">
    <source>
        <dbReference type="SMART" id="SM01024"/>
    </source>
</evidence>
<keyword evidence="10" id="KW-0472">Membrane</keyword>
<dbReference type="InterPro" id="IPR057495">
    <property type="entry name" value="AAA_lid_BCS1"/>
</dbReference>
<feature type="domain" description="AAA+ ATPase" evidence="13">
    <location>
        <begin position="272"/>
        <end position="413"/>
    </location>
</feature>
<reference evidence="15 16" key="1">
    <citation type="journal article" date="2018" name="Mycol. Prog.">
        <title>Coniella lustricola, a new species from submerged detritus.</title>
        <authorList>
            <person name="Raudabaugh D.B."/>
            <person name="Iturriaga T."/>
            <person name="Carver A."/>
            <person name="Mondo S."/>
            <person name="Pangilinan J."/>
            <person name="Lipzen A."/>
            <person name="He G."/>
            <person name="Amirebrahimi M."/>
            <person name="Grigoriev I.V."/>
            <person name="Miller A.N."/>
        </authorList>
    </citation>
    <scope>NUCLEOTIDE SEQUENCE [LARGE SCALE GENOMIC DNA]</scope>
    <source>
        <strain evidence="15 16">B22-T-1</strain>
    </source>
</reference>